<dbReference type="PANTHER" id="PTHR33362:SF5">
    <property type="entry name" value="C4-DICARBOXYLATE TRAP TRANSPORTER LARGE PERMEASE PROTEIN DCTM"/>
    <property type="match status" value="1"/>
</dbReference>
<keyword evidence="3" id="KW-0997">Cell inner membrane</keyword>
<protein>
    <submittedName>
        <fullName evidence="8">TRAP-type C4-dicarboxylate transport system, large permease component</fullName>
    </submittedName>
</protein>
<gene>
    <name evidence="8" type="ORF">MNBD_ALPHA09-998</name>
</gene>
<sequence length="469" mass="49276">MEPIDIGLIVSGVLLILVLIGTRVAFAAALAGLLGLIWIFWAKKGYDADQFVWALTVAVKTAGQVPHSKITSQALSLIPTFILIGYLAYYAGLTKALFVAAKRWVGWLPGGLGVATVFATAGFAAVSGASVATSAVFARIAIPEMLEQGYDKRFAAGVVAAAGTLASLIPPSAILVIYAIIVEQDVGALLLAGFLPGAFSALIYGALVVGLALTFKNFGPPVGGFTWGERFKSLPGALPIVFVVVIIIFFIYNPLGGDAWGTPTEGGALGAFVVFLMALYKGMRWPQFKDALLETAKLTVMIFTIIWGVLIYVRFLGFADLPGVFSDWITSLDQSPMLTLVLILLAYAVLGMFMDAIGMLLLTLPVVFPAIIALNGGEGVSVADSAFGMTSVGAAIWFGIIVVKMAELCLITPPIGLNCFVVAGVRTDITVQDVFRGVSPFFVADALTIAGLIAFPGIVLFLPRLLLGG</sequence>
<dbReference type="EMBL" id="UOEM01000028">
    <property type="protein sequence ID" value="VAW11100.1"/>
    <property type="molecule type" value="Genomic_DNA"/>
</dbReference>
<evidence type="ECO:0000256" key="5">
    <source>
        <dbReference type="ARBA" id="ARBA00022989"/>
    </source>
</evidence>
<dbReference type="PANTHER" id="PTHR33362">
    <property type="entry name" value="SIALIC ACID TRAP TRANSPORTER PERMEASE PROTEIN SIAT-RELATED"/>
    <property type="match status" value="1"/>
</dbReference>
<keyword evidence="2" id="KW-1003">Cell membrane</keyword>
<proteinExistence type="predicted"/>
<feature type="domain" description="TRAP C4-dicarboxylate transport system permease DctM subunit" evidence="7">
    <location>
        <begin position="13"/>
        <end position="458"/>
    </location>
</feature>
<evidence type="ECO:0000256" key="6">
    <source>
        <dbReference type="ARBA" id="ARBA00023136"/>
    </source>
</evidence>
<evidence type="ECO:0000256" key="3">
    <source>
        <dbReference type="ARBA" id="ARBA00022519"/>
    </source>
</evidence>
<dbReference type="AlphaFoldDB" id="A0A3B0T2E0"/>
<dbReference type="InterPro" id="IPR010656">
    <property type="entry name" value="DctM"/>
</dbReference>
<dbReference type="Pfam" id="PF06808">
    <property type="entry name" value="DctM"/>
    <property type="match status" value="1"/>
</dbReference>
<evidence type="ECO:0000259" key="7">
    <source>
        <dbReference type="Pfam" id="PF06808"/>
    </source>
</evidence>
<accession>A0A3B0T2E0</accession>
<comment type="subcellular location">
    <subcellularLocation>
        <location evidence="1">Cell inner membrane</location>
        <topology evidence="1">Multi-pass membrane protein</topology>
    </subcellularLocation>
</comment>
<evidence type="ECO:0000256" key="4">
    <source>
        <dbReference type="ARBA" id="ARBA00022692"/>
    </source>
</evidence>
<keyword evidence="4" id="KW-0812">Transmembrane</keyword>
<organism evidence="8">
    <name type="scientific">hydrothermal vent metagenome</name>
    <dbReference type="NCBI Taxonomy" id="652676"/>
    <lineage>
        <taxon>unclassified sequences</taxon>
        <taxon>metagenomes</taxon>
        <taxon>ecological metagenomes</taxon>
    </lineage>
</organism>
<name>A0A3B0T2E0_9ZZZZ</name>
<keyword evidence="5" id="KW-1133">Transmembrane helix</keyword>
<dbReference type="GO" id="GO:0022857">
    <property type="term" value="F:transmembrane transporter activity"/>
    <property type="evidence" value="ECO:0007669"/>
    <property type="project" value="TreeGrafter"/>
</dbReference>
<evidence type="ECO:0000256" key="2">
    <source>
        <dbReference type="ARBA" id="ARBA00022475"/>
    </source>
</evidence>
<reference evidence="8" key="1">
    <citation type="submission" date="2018-06" db="EMBL/GenBank/DDBJ databases">
        <authorList>
            <person name="Zhirakovskaya E."/>
        </authorList>
    </citation>
    <scope>NUCLEOTIDE SEQUENCE</scope>
</reference>
<evidence type="ECO:0000313" key="8">
    <source>
        <dbReference type="EMBL" id="VAW11100.1"/>
    </source>
</evidence>
<dbReference type="InterPro" id="IPR004681">
    <property type="entry name" value="TRAP_DctM"/>
</dbReference>
<evidence type="ECO:0000256" key="1">
    <source>
        <dbReference type="ARBA" id="ARBA00004429"/>
    </source>
</evidence>
<keyword evidence="6" id="KW-0472">Membrane</keyword>
<dbReference type="GO" id="GO:0005886">
    <property type="term" value="C:plasma membrane"/>
    <property type="evidence" value="ECO:0007669"/>
    <property type="project" value="UniProtKB-SubCell"/>
</dbReference>